<name>A0A1G9HFV6_9BACT</name>
<organism evidence="2 3">
    <name type="scientific">Maridesulfovibrio ferrireducens</name>
    <dbReference type="NCBI Taxonomy" id="246191"/>
    <lineage>
        <taxon>Bacteria</taxon>
        <taxon>Pseudomonadati</taxon>
        <taxon>Thermodesulfobacteriota</taxon>
        <taxon>Desulfovibrionia</taxon>
        <taxon>Desulfovibrionales</taxon>
        <taxon>Desulfovibrionaceae</taxon>
        <taxon>Maridesulfovibrio</taxon>
    </lineage>
</organism>
<proteinExistence type="inferred from homology"/>
<dbReference type="Proteomes" id="UP000199053">
    <property type="component" value="Unassembled WGS sequence"/>
</dbReference>
<dbReference type="Pfam" id="PF07676">
    <property type="entry name" value="PD40"/>
    <property type="match status" value="3"/>
</dbReference>
<dbReference type="AlphaFoldDB" id="A0A1G9HFV6"/>
<dbReference type="SUPFAM" id="SSF69304">
    <property type="entry name" value="Tricorn protease N-terminal domain"/>
    <property type="match status" value="1"/>
</dbReference>
<evidence type="ECO:0000313" key="3">
    <source>
        <dbReference type="Proteomes" id="UP000199053"/>
    </source>
</evidence>
<evidence type="ECO:0000256" key="1">
    <source>
        <dbReference type="ARBA" id="ARBA00009820"/>
    </source>
</evidence>
<keyword evidence="3" id="KW-1185">Reference proteome</keyword>
<dbReference type="InterPro" id="IPR011659">
    <property type="entry name" value="WD40"/>
</dbReference>
<comment type="similarity">
    <text evidence="1">Belongs to the TolB family.</text>
</comment>
<sequence>MSKRNYSYLQTGVVVFVAALMLFVFSAVNAKAVDTLSVDIYGPGQRKINIILLPPQTLPEGKYSGAKGNNLPLPAEAGTFEGDIQKNLSYLPFLNFVPLSSILGGNPAHGVTPGDVDLKPLRLSKVDLVLTTGWEIQPNDEKVLKIRVIGTYNGRTILGKQYSRVTEEMLPLIADKFSSYLMKILTGRDGFFDSKIAFVRKTGKNKEIFTVSPQGRNLRQLSSLGGVNLSPNWAPDGKKLVFTRLGSRQHLLCIWDKSTGKIDQKAFPGNTVIGPAFLPDGNLAVTLTMNGDSDIFLVNGNYKPQKALAKSWAIEVSPDFDRTGSKMVFTSGRFGNPHIFILDMATGQVDRVTRKGKYNTNPTISPDGRFVAFSRQTPLGHRIFVHDMNSGQERQLTFGPGNDEDPAFGPDGYFLAFSSSRSGDYKIYLTTRHGDSAMEVPTGVGIATAPAWGKADKS</sequence>
<dbReference type="SUPFAM" id="SSF52964">
    <property type="entry name" value="TolB, N-terminal domain"/>
    <property type="match status" value="1"/>
</dbReference>
<dbReference type="Gene3D" id="3.40.50.10070">
    <property type="entry name" value="TolB, N-terminal domain"/>
    <property type="match status" value="1"/>
</dbReference>
<gene>
    <name evidence="2" type="ORF">SAMN05660337_2144</name>
</gene>
<reference evidence="3" key="1">
    <citation type="submission" date="2016-10" db="EMBL/GenBank/DDBJ databases">
        <authorList>
            <person name="Varghese N."/>
            <person name="Submissions S."/>
        </authorList>
    </citation>
    <scope>NUCLEOTIDE SEQUENCE [LARGE SCALE GENOMIC DNA]</scope>
    <source>
        <strain evidence="3">DSM 16995</strain>
    </source>
</reference>
<protein>
    <submittedName>
        <fullName evidence="2">TolB protein</fullName>
    </submittedName>
</protein>
<dbReference type="EMBL" id="FNGA01000003">
    <property type="protein sequence ID" value="SDL11782.1"/>
    <property type="molecule type" value="Genomic_DNA"/>
</dbReference>
<dbReference type="OrthoDB" id="9815657at2"/>
<evidence type="ECO:0000313" key="2">
    <source>
        <dbReference type="EMBL" id="SDL11782.1"/>
    </source>
</evidence>
<dbReference type="STRING" id="246191.SAMN05660337_2144"/>
<dbReference type="Gene3D" id="2.120.10.30">
    <property type="entry name" value="TolB, C-terminal domain"/>
    <property type="match status" value="2"/>
</dbReference>
<dbReference type="PANTHER" id="PTHR36842:SF1">
    <property type="entry name" value="PROTEIN TOLB"/>
    <property type="match status" value="1"/>
</dbReference>
<dbReference type="PANTHER" id="PTHR36842">
    <property type="entry name" value="PROTEIN TOLB HOMOLOG"/>
    <property type="match status" value="1"/>
</dbReference>
<accession>A0A1G9HFV6</accession>
<dbReference type="RefSeq" id="WP_092160934.1">
    <property type="nucleotide sequence ID" value="NZ_FNGA01000003.1"/>
</dbReference>
<dbReference type="InterPro" id="IPR011042">
    <property type="entry name" value="6-blade_b-propeller_TolB-like"/>
</dbReference>